<gene>
    <name evidence="1" type="ORF">MW290_18080</name>
</gene>
<dbReference type="RefSeq" id="WP_250199093.1">
    <property type="nucleotide sequence ID" value="NZ_CP097636.1"/>
</dbReference>
<dbReference type="Pfam" id="PF14384">
    <property type="entry name" value="BrnA_antitoxin"/>
    <property type="match status" value="1"/>
</dbReference>
<dbReference type="EMBL" id="CP097636">
    <property type="protein sequence ID" value="URI10889.1"/>
    <property type="molecule type" value="Genomic_DNA"/>
</dbReference>
<name>A0ABY4SI91_AQUTE</name>
<evidence type="ECO:0000313" key="2">
    <source>
        <dbReference type="Proteomes" id="UP001056201"/>
    </source>
</evidence>
<reference evidence="1" key="1">
    <citation type="submission" date="2022-05" db="EMBL/GenBank/DDBJ databases">
        <title>An RpoN-dependent PEP-CTERM gene is involved in floc formation of an Aquincola tertiaricarbonis strain.</title>
        <authorList>
            <person name="Qiu D."/>
            <person name="Xia M."/>
        </authorList>
    </citation>
    <scope>NUCLEOTIDE SEQUENCE</scope>
    <source>
        <strain evidence="1">RN12</strain>
    </source>
</reference>
<dbReference type="InterPro" id="IPR025528">
    <property type="entry name" value="BrnA_antitoxin"/>
</dbReference>
<accession>A0ABY4SI91</accession>
<dbReference type="Proteomes" id="UP001056201">
    <property type="component" value="Chromosome 2"/>
</dbReference>
<evidence type="ECO:0000313" key="1">
    <source>
        <dbReference type="EMBL" id="URI10889.1"/>
    </source>
</evidence>
<organism evidence="1 2">
    <name type="scientific">Aquincola tertiaricarbonis</name>
    <dbReference type="NCBI Taxonomy" id="391953"/>
    <lineage>
        <taxon>Bacteria</taxon>
        <taxon>Pseudomonadati</taxon>
        <taxon>Pseudomonadota</taxon>
        <taxon>Betaproteobacteria</taxon>
        <taxon>Burkholderiales</taxon>
        <taxon>Sphaerotilaceae</taxon>
        <taxon>Aquincola</taxon>
    </lineage>
</organism>
<proteinExistence type="predicted"/>
<keyword evidence="2" id="KW-1185">Reference proteome</keyword>
<protein>
    <submittedName>
        <fullName evidence="1">BrnA antitoxin family protein</fullName>
    </submittedName>
</protein>
<sequence length="98" mass="11013">MPTRKPDPERLDDDAPEATDAWFAQARPATDVLSHLMGQEAAAELVAPKRGRPPLAEPKEHVNLRLDADIVRAFRSTGAGWQTRLNQVLREWLRSHPV</sequence>